<evidence type="ECO:0000256" key="15">
    <source>
        <dbReference type="PROSITE-ProRule" id="PRU00192"/>
    </source>
</evidence>
<dbReference type="InterPro" id="IPR019590">
    <property type="entry name" value="DLG1_PEST_dom"/>
</dbReference>
<dbReference type="PROSITE" id="PS50002">
    <property type="entry name" value="SH3"/>
    <property type="match status" value="1"/>
</dbReference>
<reference evidence="21" key="2">
    <citation type="submission" date="2025-09" db="UniProtKB">
        <authorList>
            <consortium name="Ensembl"/>
        </authorList>
    </citation>
    <scope>IDENTIFICATION</scope>
</reference>
<evidence type="ECO:0000256" key="7">
    <source>
        <dbReference type="ARBA" id="ARBA00022443"/>
    </source>
</evidence>
<evidence type="ECO:0000259" key="20">
    <source>
        <dbReference type="PROSITE" id="PS51022"/>
    </source>
</evidence>
<dbReference type="GO" id="GO:0043113">
    <property type="term" value="P:receptor clustering"/>
    <property type="evidence" value="ECO:0007669"/>
    <property type="project" value="TreeGrafter"/>
</dbReference>
<dbReference type="SMART" id="SM00326">
    <property type="entry name" value="SH3"/>
    <property type="match status" value="1"/>
</dbReference>
<dbReference type="InterPro" id="IPR004172">
    <property type="entry name" value="L27_dom"/>
</dbReference>
<evidence type="ECO:0000256" key="11">
    <source>
        <dbReference type="ARBA" id="ARBA00022824"/>
    </source>
</evidence>
<feature type="domain" description="SH3" evidence="17">
    <location>
        <begin position="544"/>
        <end position="614"/>
    </location>
</feature>
<dbReference type="PIRSF" id="PIRSF001741">
    <property type="entry name" value="MAGUK_DLGH"/>
    <property type="match status" value="1"/>
</dbReference>
<keyword evidence="11" id="KW-0256">Endoplasmic reticulum</keyword>
<evidence type="ECO:0000313" key="21">
    <source>
        <dbReference type="Ensembl" id="ENSCCRP00000131196.1"/>
    </source>
</evidence>
<feature type="region of interest" description="Disordered" evidence="16">
    <location>
        <begin position="104"/>
        <end position="129"/>
    </location>
</feature>
<dbReference type="PROSITE" id="PS50106">
    <property type="entry name" value="PDZ"/>
    <property type="match status" value="3"/>
</dbReference>
<dbReference type="PROSITE" id="PS00856">
    <property type="entry name" value="GUANYLATE_KINASE_1"/>
    <property type="match status" value="1"/>
</dbReference>
<sequence>MPVRKKDAQRAMLLLEEYRTKLSNTEDRQLRNSIQRVIDIFQSNLFQALIDIQEFYEVTLLDNQRCGESVKVPDAIPPVNLWDFSSIQSTTVTSDTLPSLSTSIEKHRHHDEDTGSPQEQSSPQFTDEAPGPELVQVAEKNLSQIENIHGYVAHAHISPMKVGPVSDMLFCSQVNGTEADFEYEEITLERGNSGLGFSIAGGTDNPHIGEDPSIFITKVIPGGAAAQDGRLRVNDVILRVNEADVRDVTHSKAVEALKEAGSLVRLYVRRRKSAAEKVMEIKLIKGPKGLGFSIAGGVGNQHIPGDNSIYVTKIIEGGAAHKDGRLQIGDKLLAVNSSCLEEVTHEHAVTALKNTPDVVYLKVAKPNSVFMNDSFAPPDITNSYSQHMENHISPPSYLSQPLPPVHSGRYSPTPKTMVGDDDVTREPRKVVLHRGSTGLGFNIVGGEDGEGIFISFILAGGPADLCGELRKGDRLVSVNGIDLRSATHEQAAAALKNAGQTVTIVAQYRPEEYSRFEAKIHDLREQMMNSSISSGSGSLRTSQKRSLYVRALFDYDKTKDSGLPSQGLNFKFGDILHVVNASDDEWWQARQVTPQGEAEEMGVIPSKRRVEKKERARLKTVKFNSKSRDKGVKHMTSNASDSESSYRKFFLPLCGQEEYLLSYEPVCQQEVNYSRPVIILGPMKDRVNDDLISEFPDKFGSCVPHTTRPKRDYEVDGRDYHFVVSREQMERDIQEHKFIEAGQYNNHLYGTSVQSVREVAEKGKHCILDVSGNAIKRLQVAVLYPIAIFIKPKSVENIMEMNKRLTEEQGRKTYDRAMKLEQEFMEHFTAVVQGDTLEEIYDLVKQIIEEQSGPYIWVQSKEKL</sequence>
<evidence type="ECO:0000256" key="8">
    <source>
        <dbReference type="ARBA" id="ARBA00022475"/>
    </source>
</evidence>
<dbReference type="Proteomes" id="UP001108240">
    <property type="component" value="Unplaced"/>
</dbReference>
<organism evidence="21 22">
    <name type="scientific">Cyprinus carpio carpio</name>
    <dbReference type="NCBI Taxonomy" id="630221"/>
    <lineage>
        <taxon>Eukaryota</taxon>
        <taxon>Metazoa</taxon>
        <taxon>Chordata</taxon>
        <taxon>Craniata</taxon>
        <taxon>Vertebrata</taxon>
        <taxon>Euteleostomi</taxon>
        <taxon>Actinopterygii</taxon>
        <taxon>Neopterygii</taxon>
        <taxon>Teleostei</taxon>
        <taxon>Ostariophysi</taxon>
        <taxon>Cypriniformes</taxon>
        <taxon>Cyprinidae</taxon>
        <taxon>Cyprininae</taxon>
        <taxon>Cyprinus</taxon>
    </lineage>
</organism>
<dbReference type="GO" id="GO:0098609">
    <property type="term" value="P:cell-cell adhesion"/>
    <property type="evidence" value="ECO:0007669"/>
    <property type="project" value="TreeGrafter"/>
</dbReference>
<protein>
    <recommendedName>
        <fullName evidence="14">Disks large homolog 1</fullName>
    </recommendedName>
</protein>
<dbReference type="PROSITE" id="PS51022">
    <property type="entry name" value="L27"/>
    <property type="match status" value="1"/>
</dbReference>
<feature type="domain" description="PDZ" evidence="19">
    <location>
        <begin position="429"/>
        <end position="510"/>
    </location>
</feature>
<dbReference type="SUPFAM" id="SSF52540">
    <property type="entry name" value="P-loop containing nucleoside triphosphate hydrolases"/>
    <property type="match status" value="1"/>
</dbReference>
<dbReference type="GO" id="GO:0097120">
    <property type="term" value="P:receptor localization to synapse"/>
    <property type="evidence" value="ECO:0007669"/>
    <property type="project" value="TreeGrafter"/>
</dbReference>
<keyword evidence="8" id="KW-1003">Cell membrane</keyword>
<dbReference type="GO" id="GO:0070161">
    <property type="term" value="C:anchoring junction"/>
    <property type="evidence" value="ECO:0007669"/>
    <property type="project" value="UniProtKB-SubCell"/>
</dbReference>
<dbReference type="GO" id="GO:0043005">
    <property type="term" value="C:neuron projection"/>
    <property type="evidence" value="ECO:0007669"/>
    <property type="project" value="InterPro"/>
</dbReference>
<keyword evidence="12" id="KW-0965">Cell junction</keyword>
<evidence type="ECO:0000256" key="13">
    <source>
        <dbReference type="ARBA" id="ARBA00023136"/>
    </source>
</evidence>
<dbReference type="Gene3D" id="2.30.30.40">
    <property type="entry name" value="SH3 Domains"/>
    <property type="match status" value="1"/>
</dbReference>
<reference evidence="21" key="1">
    <citation type="submission" date="2025-08" db="UniProtKB">
        <authorList>
            <consortium name="Ensembl"/>
        </authorList>
    </citation>
    <scope>IDENTIFICATION</scope>
</reference>
<dbReference type="Gene3D" id="3.40.50.300">
    <property type="entry name" value="P-loop containing nucleotide triphosphate hydrolases"/>
    <property type="match status" value="1"/>
</dbReference>
<dbReference type="Pfam" id="PF00018">
    <property type="entry name" value="SH3_1"/>
    <property type="match status" value="1"/>
</dbReference>
<dbReference type="GO" id="GO:0099072">
    <property type="term" value="P:regulation of postsynaptic membrane neurotransmitter receptor levels"/>
    <property type="evidence" value="ECO:0007669"/>
    <property type="project" value="TreeGrafter"/>
</dbReference>
<keyword evidence="7 15" id="KW-0728">SH3 domain</keyword>
<evidence type="ECO:0000256" key="1">
    <source>
        <dbReference type="ARBA" id="ARBA00004202"/>
    </source>
</evidence>
<dbReference type="SMART" id="SM00228">
    <property type="entry name" value="PDZ"/>
    <property type="match status" value="3"/>
</dbReference>
<keyword evidence="22" id="KW-1185">Reference proteome</keyword>
<comment type="similarity">
    <text evidence="6">Belongs to the MAGUK family.</text>
</comment>
<dbReference type="InterPro" id="IPR036892">
    <property type="entry name" value="L27_dom_sf"/>
</dbReference>
<dbReference type="Gene3D" id="3.30.63.10">
    <property type="entry name" value="Guanylate Kinase phosphate binding domain"/>
    <property type="match status" value="1"/>
</dbReference>
<dbReference type="PROSITE" id="PS50052">
    <property type="entry name" value="GUANYLATE_KINASE_2"/>
    <property type="match status" value="1"/>
</dbReference>
<evidence type="ECO:0000256" key="4">
    <source>
        <dbReference type="ARBA" id="ARBA00004496"/>
    </source>
</evidence>
<dbReference type="FunFam" id="2.30.30.40:FF:000058">
    <property type="entry name" value="Disks large homolog 1 isoform X1"/>
    <property type="match status" value="1"/>
</dbReference>
<evidence type="ECO:0000256" key="12">
    <source>
        <dbReference type="ARBA" id="ARBA00022949"/>
    </source>
</evidence>
<dbReference type="CDD" id="cd06723">
    <property type="entry name" value="PDZ1_Dlg1-2-4-like"/>
    <property type="match status" value="1"/>
</dbReference>
<evidence type="ECO:0000256" key="3">
    <source>
        <dbReference type="ARBA" id="ARBA00004282"/>
    </source>
</evidence>
<dbReference type="FunFam" id="2.30.42.10:FF:000001">
    <property type="entry name" value="Disks large homolog 1 isoform 2"/>
    <property type="match status" value="1"/>
</dbReference>
<dbReference type="GO" id="GO:0016323">
    <property type="term" value="C:basolateral plasma membrane"/>
    <property type="evidence" value="ECO:0007669"/>
    <property type="project" value="TreeGrafter"/>
</dbReference>
<evidence type="ECO:0000256" key="14">
    <source>
        <dbReference type="ARBA" id="ARBA00044189"/>
    </source>
</evidence>
<dbReference type="Pfam" id="PF00625">
    <property type="entry name" value="Guanylate_kin"/>
    <property type="match status" value="1"/>
</dbReference>
<proteinExistence type="inferred from homology"/>
<dbReference type="GO" id="GO:0098839">
    <property type="term" value="C:postsynaptic density membrane"/>
    <property type="evidence" value="ECO:0007669"/>
    <property type="project" value="TreeGrafter"/>
</dbReference>
<dbReference type="InterPro" id="IPR027417">
    <property type="entry name" value="P-loop_NTPase"/>
</dbReference>
<dbReference type="GO" id="GO:0007268">
    <property type="term" value="P:chemical synaptic transmission"/>
    <property type="evidence" value="ECO:0007669"/>
    <property type="project" value="InterPro"/>
</dbReference>
<evidence type="ECO:0000259" key="17">
    <source>
        <dbReference type="PROSITE" id="PS50002"/>
    </source>
</evidence>
<dbReference type="FunFam" id="2.30.42.10:FF:000049">
    <property type="entry name" value="disks large homolog 1 isoform X1"/>
    <property type="match status" value="1"/>
</dbReference>
<dbReference type="FunFam" id="3.40.50.300:FF:001402">
    <property type="entry name" value="Discs, large homolog 3 (Drosophila)"/>
    <property type="match status" value="1"/>
</dbReference>
<dbReference type="GO" id="GO:0005789">
    <property type="term" value="C:endoplasmic reticulum membrane"/>
    <property type="evidence" value="ECO:0007669"/>
    <property type="project" value="UniProtKB-SubCell"/>
</dbReference>
<dbReference type="InterPro" id="IPR015143">
    <property type="entry name" value="L27_1"/>
</dbReference>
<feature type="domain" description="L27" evidence="20">
    <location>
        <begin position="4"/>
        <end position="64"/>
    </location>
</feature>
<feature type="domain" description="Guanylate kinase-like" evidence="18">
    <location>
        <begin position="674"/>
        <end position="849"/>
    </location>
</feature>
<evidence type="ECO:0000259" key="18">
    <source>
        <dbReference type="PROSITE" id="PS50052"/>
    </source>
</evidence>
<dbReference type="GO" id="GO:0031594">
    <property type="term" value="C:neuromuscular junction"/>
    <property type="evidence" value="ECO:0007669"/>
    <property type="project" value="InterPro"/>
</dbReference>
<evidence type="ECO:0000256" key="6">
    <source>
        <dbReference type="ARBA" id="ARBA00007014"/>
    </source>
</evidence>
<dbReference type="CDD" id="cd06724">
    <property type="entry name" value="PDZ2_Dlg1-2-4-like"/>
    <property type="match status" value="1"/>
</dbReference>
<dbReference type="InterPro" id="IPR008145">
    <property type="entry name" value="GK/Ca_channel_bsu"/>
</dbReference>
<dbReference type="GeneTree" id="ENSGT00940000164867"/>
<dbReference type="SUPFAM" id="SSF50156">
    <property type="entry name" value="PDZ domain-like"/>
    <property type="match status" value="3"/>
</dbReference>
<dbReference type="AlphaFoldDB" id="A0A9J7ZK42"/>
<dbReference type="PANTHER" id="PTHR23119:SF5">
    <property type="entry name" value="DISKS LARGE HOMOLOG 1"/>
    <property type="match status" value="1"/>
</dbReference>
<dbReference type="Gene3D" id="1.10.287.470">
    <property type="entry name" value="Helix hairpin bin"/>
    <property type="match status" value="1"/>
</dbReference>
<keyword evidence="13" id="KW-0472">Membrane</keyword>
<dbReference type="InterPro" id="IPR020590">
    <property type="entry name" value="Guanylate_kinase_CS"/>
</dbReference>
<dbReference type="GO" id="GO:0019901">
    <property type="term" value="F:protein kinase binding"/>
    <property type="evidence" value="ECO:0007669"/>
    <property type="project" value="TreeGrafter"/>
</dbReference>
<dbReference type="FunFam" id="1.10.287.470:FF:000001">
    <property type="entry name" value="Disks large 1 isoform X3"/>
    <property type="match status" value="1"/>
</dbReference>
<dbReference type="SMART" id="SM00072">
    <property type="entry name" value="GuKc"/>
    <property type="match status" value="1"/>
</dbReference>
<dbReference type="SUPFAM" id="SSF101288">
    <property type="entry name" value="L27 domain"/>
    <property type="match status" value="1"/>
</dbReference>
<dbReference type="GO" id="GO:0035255">
    <property type="term" value="F:ionotropic glutamate receptor binding"/>
    <property type="evidence" value="ECO:0007669"/>
    <property type="project" value="TreeGrafter"/>
</dbReference>
<dbReference type="CDD" id="cd12031">
    <property type="entry name" value="SH3_DLG1"/>
    <property type="match status" value="1"/>
</dbReference>
<dbReference type="InterPro" id="IPR036034">
    <property type="entry name" value="PDZ_sf"/>
</dbReference>
<dbReference type="Gene3D" id="2.30.42.10">
    <property type="match status" value="3"/>
</dbReference>
<dbReference type="GO" id="GO:0045197">
    <property type="term" value="P:establishment or maintenance of epithelial cell apical/basal polarity"/>
    <property type="evidence" value="ECO:0007669"/>
    <property type="project" value="TreeGrafter"/>
</dbReference>
<dbReference type="SMART" id="SM00569">
    <property type="entry name" value="L27"/>
    <property type="match status" value="1"/>
</dbReference>
<evidence type="ECO:0000256" key="2">
    <source>
        <dbReference type="ARBA" id="ARBA00004221"/>
    </source>
</evidence>
<dbReference type="SMART" id="SM01277">
    <property type="entry name" value="MAGUK_N_PEST"/>
    <property type="match status" value="1"/>
</dbReference>
<feature type="domain" description="PDZ" evidence="19">
    <location>
        <begin position="185"/>
        <end position="272"/>
    </location>
</feature>
<keyword evidence="10" id="KW-0677">Repeat</keyword>
<dbReference type="PANTHER" id="PTHR23119">
    <property type="entry name" value="DISCS LARGE"/>
    <property type="match status" value="1"/>
</dbReference>
<evidence type="ECO:0000259" key="19">
    <source>
        <dbReference type="PROSITE" id="PS50106"/>
    </source>
</evidence>
<dbReference type="InterPro" id="IPR019583">
    <property type="entry name" value="DLG1-4_PDZ_assoc"/>
</dbReference>
<keyword evidence="9" id="KW-0963">Cytoplasm</keyword>
<dbReference type="InterPro" id="IPR016313">
    <property type="entry name" value="DLG1-like"/>
</dbReference>
<dbReference type="InterPro" id="IPR050614">
    <property type="entry name" value="Synaptic_Scaffolding_LAP-MAGUK"/>
</dbReference>
<dbReference type="InterPro" id="IPR001452">
    <property type="entry name" value="SH3_domain"/>
</dbReference>
<dbReference type="Pfam" id="PF10608">
    <property type="entry name" value="MAGUK_N_PEST"/>
    <property type="match status" value="1"/>
</dbReference>
<dbReference type="CDD" id="cd06795">
    <property type="entry name" value="PDZ3_Dlg1-2-4-like"/>
    <property type="match status" value="1"/>
</dbReference>
<evidence type="ECO:0000256" key="9">
    <source>
        <dbReference type="ARBA" id="ARBA00022490"/>
    </source>
</evidence>
<dbReference type="InterPro" id="IPR001478">
    <property type="entry name" value="PDZ"/>
</dbReference>
<dbReference type="InterPro" id="IPR008144">
    <property type="entry name" value="Guanylate_kin-like_dom"/>
</dbReference>
<dbReference type="InterPro" id="IPR036028">
    <property type="entry name" value="SH3-like_dom_sf"/>
</dbReference>
<feature type="compositionally biased region" description="Polar residues" evidence="16">
    <location>
        <begin position="115"/>
        <end position="125"/>
    </location>
</feature>
<name>A0A9J7ZK42_CYPCA</name>
<dbReference type="FunFam" id="2.30.42.10:FF:000002">
    <property type="entry name" value="Disks large homolog 4 isoform 2"/>
    <property type="match status" value="1"/>
</dbReference>
<evidence type="ECO:0000256" key="16">
    <source>
        <dbReference type="SAM" id="MobiDB-lite"/>
    </source>
</evidence>
<dbReference type="Pfam" id="PF00595">
    <property type="entry name" value="PDZ"/>
    <property type="match status" value="3"/>
</dbReference>
<dbReference type="Pfam" id="PF09058">
    <property type="entry name" value="L27_1"/>
    <property type="match status" value="1"/>
</dbReference>
<accession>A0A9J7ZK42</accession>
<comment type="subcellular location">
    <subcellularLocation>
        <location evidence="2">Apical cell membrane</location>
    </subcellularLocation>
    <subcellularLocation>
        <location evidence="3">Cell junction</location>
    </subcellularLocation>
    <subcellularLocation>
        <location evidence="1">Cell membrane</location>
        <topology evidence="1">Peripheral membrane protein</topology>
    </subcellularLocation>
    <subcellularLocation>
        <location evidence="4">Cytoplasm</location>
    </subcellularLocation>
    <subcellularLocation>
        <location evidence="5">Endoplasmic reticulum membrane</location>
    </subcellularLocation>
</comment>
<evidence type="ECO:0000256" key="10">
    <source>
        <dbReference type="ARBA" id="ARBA00022737"/>
    </source>
</evidence>
<feature type="domain" description="PDZ" evidence="19">
    <location>
        <begin position="280"/>
        <end position="367"/>
    </location>
</feature>
<dbReference type="Pfam" id="PF10600">
    <property type="entry name" value="PDZ_assoc"/>
    <property type="match status" value="1"/>
</dbReference>
<evidence type="ECO:0000256" key="5">
    <source>
        <dbReference type="ARBA" id="ARBA00004586"/>
    </source>
</evidence>
<dbReference type="CDD" id="cd00071">
    <property type="entry name" value="GMPK"/>
    <property type="match status" value="1"/>
</dbReference>
<dbReference type="GO" id="GO:0016324">
    <property type="term" value="C:apical plasma membrane"/>
    <property type="evidence" value="ECO:0007669"/>
    <property type="project" value="UniProtKB-SubCell"/>
</dbReference>
<dbReference type="SUPFAM" id="SSF50044">
    <property type="entry name" value="SH3-domain"/>
    <property type="match status" value="1"/>
</dbReference>
<dbReference type="FunFam" id="3.30.63.10:FF:000001">
    <property type="entry name" value="Disks large homolog 1 isoform 2"/>
    <property type="match status" value="1"/>
</dbReference>
<evidence type="ECO:0000313" key="22">
    <source>
        <dbReference type="Proteomes" id="UP001108240"/>
    </source>
</evidence>
<dbReference type="Ensembl" id="ENSCCRT00000166463.1">
    <property type="protein sequence ID" value="ENSCCRP00000131196.1"/>
    <property type="gene ID" value="ENSCCRG00000058900.1"/>
</dbReference>